<proteinExistence type="inferred from homology"/>
<dbReference type="GO" id="GO:0016281">
    <property type="term" value="C:eukaryotic translation initiation factor 4F complex"/>
    <property type="evidence" value="ECO:0007669"/>
    <property type="project" value="TreeGrafter"/>
</dbReference>
<accession>S9VKR0</accession>
<keyword evidence="1 2" id="KW-0396">Initiation factor</keyword>
<dbReference type="Pfam" id="PF01652">
    <property type="entry name" value="IF4E"/>
    <property type="match status" value="1"/>
</dbReference>
<keyword evidence="3" id="KW-1185">Reference proteome</keyword>
<dbReference type="GO" id="GO:0000340">
    <property type="term" value="F:RNA 7-methylguanosine cap binding"/>
    <property type="evidence" value="ECO:0007669"/>
    <property type="project" value="TreeGrafter"/>
</dbReference>
<dbReference type="PANTHER" id="PTHR11960">
    <property type="entry name" value="EUKARYOTIC TRANSLATION INITIATION FACTOR 4E RELATED"/>
    <property type="match status" value="1"/>
</dbReference>
<dbReference type="SUPFAM" id="SSF55418">
    <property type="entry name" value="eIF4e-like"/>
    <property type="match status" value="1"/>
</dbReference>
<dbReference type="PANTHER" id="PTHR11960:SF63">
    <property type="entry name" value="TRANSLATION INITIATION FACTOR 4E, PUTATIVE-RELATED"/>
    <property type="match status" value="1"/>
</dbReference>
<evidence type="ECO:0000313" key="3">
    <source>
        <dbReference type="Proteomes" id="UP000515908"/>
    </source>
</evidence>
<organism evidence="2 3">
    <name type="scientific">Angomonas deanei</name>
    <dbReference type="NCBI Taxonomy" id="59799"/>
    <lineage>
        <taxon>Eukaryota</taxon>
        <taxon>Discoba</taxon>
        <taxon>Euglenozoa</taxon>
        <taxon>Kinetoplastea</taxon>
        <taxon>Metakinetoplastina</taxon>
        <taxon>Trypanosomatida</taxon>
        <taxon>Trypanosomatidae</taxon>
        <taxon>Strigomonadinae</taxon>
        <taxon>Angomonas</taxon>
    </lineage>
</organism>
<protein>
    <submittedName>
        <fullName evidence="2">Eukaryotic initiation factor 4E, putative</fullName>
    </submittedName>
</protein>
<dbReference type="GO" id="GO:0003743">
    <property type="term" value="F:translation initiation factor activity"/>
    <property type="evidence" value="ECO:0007669"/>
    <property type="project" value="UniProtKB-KW"/>
</dbReference>
<keyword evidence="1" id="KW-0648">Protein biosynthesis</keyword>
<evidence type="ECO:0000256" key="1">
    <source>
        <dbReference type="RuleBase" id="RU004374"/>
    </source>
</evidence>
<evidence type="ECO:0000313" key="2">
    <source>
        <dbReference type="EMBL" id="CAD2218759.1"/>
    </source>
</evidence>
<sequence length="180" mass="20493">MSFDPVLISSVGDVASFWRLLRYIPPPSACGIPFTYSFFRHDIRPEWEHARNKKGGTITIVIFDRDRIELSDPQKLDDIFQLTLVSCVGESVSDSATTLNGVMFKCRQNKPVTLQLWTAHSDVAKLKSFGNSFRDMLARVMEAKNLQKLEYFSHQQKQADANSLASRMRSFTKPKPDCTI</sequence>
<reference evidence="2 3" key="1">
    <citation type="submission" date="2020-08" db="EMBL/GenBank/DDBJ databases">
        <authorList>
            <person name="Newling K."/>
            <person name="Davey J."/>
            <person name="Forrester S."/>
        </authorList>
    </citation>
    <scope>NUCLEOTIDE SEQUENCE [LARGE SCALE GENOMIC DNA]</scope>
    <source>
        <strain evidence="3">Crithidia deanei Carvalho (ATCC PRA-265)</strain>
    </source>
</reference>
<dbReference type="Gene3D" id="3.30.760.10">
    <property type="entry name" value="RNA Cap, Translation Initiation Factor Eif4e"/>
    <property type="match status" value="1"/>
</dbReference>
<keyword evidence="1" id="KW-0694">RNA-binding</keyword>
<dbReference type="VEuPathDB" id="TriTrypDB:ADEAN_000625200"/>
<gene>
    <name evidence="2" type="ORF">ADEAN_000625200</name>
</gene>
<dbReference type="EMBL" id="LR877156">
    <property type="protein sequence ID" value="CAD2218759.1"/>
    <property type="molecule type" value="Genomic_DNA"/>
</dbReference>
<dbReference type="AlphaFoldDB" id="S9VKR0"/>
<name>S9VKR0_9TRYP</name>
<dbReference type="InterPro" id="IPR023398">
    <property type="entry name" value="TIF_eIF4e-like"/>
</dbReference>
<dbReference type="Proteomes" id="UP000515908">
    <property type="component" value="Chromosome 12"/>
</dbReference>
<dbReference type="InterPro" id="IPR001040">
    <property type="entry name" value="TIF_eIF_4E"/>
</dbReference>
<dbReference type="OrthoDB" id="590761at2759"/>
<comment type="similarity">
    <text evidence="1">Belongs to the eukaryotic initiation factor 4E family.</text>
</comment>